<evidence type="ECO:0000313" key="2">
    <source>
        <dbReference type="EMBL" id="EFA86135.1"/>
    </source>
</evidence>
<name>D3AX66_HETP5</name>
<comment type="caution">
    <text evidence="2">The sequence shown here is derived from an EMBL/GenBank/DDBJ whole genome shotgun (WGS) entry which is preliminary data.</text>
</comment>
<feature type="compositionally biased region" description="Basic and acidic residues" evidence="1">
    <location>
        <begin position="15"/>
        <end position="26"/>
    </location>
</feature>
<dbReference type="InParanoid" id="D3AX66"/>
<dbReference type="EMBL" id="ADBJ01000003">
    <property type="protein sequence ID" value="EFA86135.1"/>
    <property type="molecule type" value="Genomic_DNA"/>
</dbReference>
<evidence type="ECO:0000313" key="3">
    <source>
        <dbReference type="Proteomes" id="UP000001396"/>
    </source>
</evidence>
<dbReference type="GeneID" id="31356227"/>
<feature type="region of interest" description="Disordered" evidence="1">
    <location>
        <begin position="1"/>
        <end position="45"/>
    </location>
</feature>
<dbReference type="RefSeq" id="XP_020438240.1">
    <property type="nucleotide sequence ID" value="XM_020571717.1"/>
</dbReference>
<proteinExistence type="predicted"/>
<keyword evidence="3" id="KW-1185">Reference proteome</keyword>
<evidence type="ECO:0000256" key="1">
    <source>
        <dbReference type="SAM" id="MobiDB-lite"/>
    </source>
</evidence>
<organism evidence="2 3">
    <name type="scientific">Heterostelium pallidum (strain ATCC 26659 / Pp 5 / PN500)</name>
    <name type="common">Cellular slime mold</name>
    <name type="synonym">Polysphondylium pallidum</name>
    <dbReference type="NCBI Taxonomy" id="670386"/>
    <lineage>
        <taxon>Eukaryota</taxon>
        <taxon>Amoebozoa</taxon>
        <taxon>Evosea</taxon>
        <taxon>Eumycetozoa</taxon>
        <taxon>Dictyostelia</taxon>
        <taxon>Acytosteliales</taxon>
        <taxon>Acytosteliaceae</taxon>
        <taxon>Heterostelium</taxon>
    </lineage>
</organism>
<reference evidence="2 3" key="1">
    <citation type="journal article" date="2011" name="Genome Res.">
        <title>Phylogeny-wide analysis of social amoeba genomes highlights ancient origins for complex intercellular communication.</title>
        <authorList>
            <person name="Heidel A.J."/>
            <person name="Lawal H.M."/>
            <person name="Felder M."/>
            <person name="Schilde C."/>
            <person name="Helps N.R."/>
            <person name="Tunggal B."/>
            <person name="Rivero F."/>
            <person name="John U."/>
            <person name="Schleicher M."/>
            <person name="Eichinger L."/>
            <person name="Platzer M."/>
            <person name="Noegel A.A."/>
            <person name="Schaap P."/>
            <person name="Gloeckner G."/>
        </authorList>
    </citation>
    <scope>NUCLEOTIDE SEQUENCE [LARGE SCALE GENOMIC DNA]</scope>
    <source>
        <strain evidence="3">ATCC 26659 / Pp 5 / PN500</strain>
    </source>
</reference>
<dbReference type="AlphaFoldDB" id="D3AX66"/>
<protein>
    <submittedName>
        <fullName evidence="2">Uncharacterized protein</fullName>
    </submittedName>
</protein>
<accession>D3AX66</accession>
<dbReference type="Proteomes" id="UP000001396">
    <property type="component" value="Unassembled WGS sequence"/>
</dbReference>
<feature type="compositionally biased region" description="Low complexity" evidence="1">
    <location>
        <begin position="27"/>
        <end position="37"/>
    </location>
</feature>
<sequence>MALSGSGKAITHHYRTSDGGEVHETKTTTTSTTTTKSGIRTVGSKITKKQSSARITNVSSGGRVIF</sequence>
<gene>
    <name evidence="2" type="ORF">PPL_00696</name>
</gene>